<reference evidence="1" key="1">
    <citation type="submission" date="2021-03" db="EMBL/GenBank/DDBJ databases">
        <title>Draft genome sequence of rust myrtle Austropuccinia psidii MF-1, a brazilian biotype.</title>
        <authorList>
            <person name="Quecine M.C."/>
            <person name="Pachon D.M.R."/>
            <person name="Bonatelli M.L."/>
            <person name="Correr F.H."/>
            <person name="Franceschini L.M."/>
            <person name="Leite T.F."/>
            <person name="Margarido G.R.A."/>
            <person name="Almeida C.A."/>
            <person name="Ferrarezi J.A."/>
            <person name="Labate C.A."/>
        </authorList>
    </citation>
    <scope>NUCLEOTIDE SEQUENCE</scope>
    <source>
        <strain evidence="1">MF-1</strain>
    </source>
</reference>
<evidence type="ECO:0000313" key="1">
    <source>
        <dbReference type="EMBL" id="MBW0494534.1"/>
    </source>
</evidence>
<dbReference type="Proteomes" id="UP000765509">
    <property type="component" value="Unassembled WGS sequence"/>
</dbReference>
<name>A0A9Q3D0C1_9BASI</name>
<protein>
    <submittedName>
        <fullName evidence="1">Uncharacterized protein</fullName>
    </submittedName>
</protein>
<dbReference type="InterPro" id="IPR043502">
    <property type="entry name" value="DNA/RNA_pol_sf"/>
</dbReference>
<gene>
    <name evidence="1" type="ORF">O181_034249</name>
</gene>
<organism evidence="1 2">
    <name type="scientific">Austropuccinia psidii MF-1</name>
    <dbReference type="NCBI Taxonomy" id="1389203"/>
    <lineage>
        <taxon>Eukaryota</taxon>
        <taxon>Fungi</taxon>
        <taxon>Dikarya</taxon>
        <taxon>Basidiomycota</taxon>
        <taxon>Pucciniomycotina</taxon>
        <taxon>Pucciniomycetes</taxon>
        <taxon>Pucciniales</taxon>
        <taxon>Sphaerophragmiaceae</taxon>
        <taxon>Austropuccinia</taxon>
    </lineage>
</organism>
<sequence length="193" mass="22221">MTQERIQAYDEIKYGSTKEPLSLMLNWKLPFKLYIDSCGEGLGEVLHQVQIVNYKPYEGPVCFIPRKIEPTEASSMKLLLNIKTPNRHMLRWPIAIQKYRGNMRIVHKAGNIQKNTDGLSRWELPNTPDDTAYVPENAEPQLIIEGINIADVGTELFEEAREIYKQDKNCHILTLLLDKYCKDTAFANPLDDI</sequence>
<dbReference type="EMBL" id="AVOT02012626">
    <property type="protein sequence ID" value="MBW0494534.1"/>
    <property type="molecule type" value="Genomic_DNA"/>
</dbReference>
<evidence type="ECO:0000313" key="2">
    <source>
        <dbReference type="Proteomes" id="UP000765509"/>
    </source>
</evidence>
<accession>A0A9Q3D0C1</accession>
<comment type="caution">
    <text evidence="1">The sequence shown here is derived from an EMBL/GenBank/DDBJ whole genome shotgun (WGS) entry which is preliminary data.</text>
</comment>
<keyword evidence="2" id="KW-1185">Reference proteome</keyword>
<dbReference type="AlphaFoldDB" id="A0A9Q3D0C1"/>
<proteinExistence type="predicted"/>
<dbReference type="SUPFAM" id="SSF56672">
    <property type="entry name" value="DNA/RNA polymerases"/>
    <property type="match status" value="1"/>
</dbReference>